<feature type="region of interest" description="Disordered" evidence="1">
    <location>
        <begin position="670"/>
        <end position="702"/>
    </location>
</feature>
<reference evidence="4" key="2">
    <citation type="submission" date="2025-09" db="UniProtKB">
        <authorList>
            <consortium name="Ensembl"/>
        </authorList>
    </citation>
    <scope>IDENTIFICATION</scope>
</reference>
<keyword evidence="5" id="KW-1185">Reference proteome</keyword>
<evidence type="ECO:0000259" key="2">
    <source>
        <dbReference type="Pfam" id="PF14694"/>
    </source>
</evidence>
<sequence length="763" mass="85962">VNMEAFYHVLDQFYKKVLLGVTLENDSQDYILYLNPDLSEQAFPTDLSFESSDATSMFEGVQSQHGPSSGMVTAFPDTQGCVKKHSQRSSAKEVTLLQLTVIRVMITKGLSSETEAHAKEKYRHIMKILLQSAEIDSKLICLFQNADKLLSHMAAKCLALLLYFQLREKVSNQITLLLFGSCNSWIAFCQKHLSDNSESDEAIHCLWIVSAVMKEILKDACSQTPELVRQLVTPLDTTFEAFCNFLFSQQFEACRDLSKRINSVMCYLELLELLIASRICLKLCFRSQRILFLKPFILDFLTWPMQAFVKRKLIMFLKKCLLCKVGEDLCRGCVLASVSPDPLLDGDMLALANAVLHAVQLGLLGSFSVHRKPSYFGGDEVCQPGYRPNSGPDHVILRAASLVTVKSLEISFQNCISANEMKVNLKKFMSEVLAFLKPQLQPTLQGHNPCEWLSRVFIEQDDDMLEAANACLSIYLKLTRECEATGNLTKEKETWICHTHENGYNPHCIFLFFLKNVAFDSTVLLDFLISSETCFLEYFVRYLKFLQKDWDHFFTICKFFDVAESQHGVSVCGRDSSVVQDWTTNQTAPERLTAAGCHRSAGVPVAWTSHDPSEALNQVVMSRETHTVRNVSLPSLQALQSLVDYESSEESESEPMDQCLANCPPTSLHQEATEEMQNPPGTSRAKEELSQEPLPRPLDPKASNTLSVDCGAISEVGICDKTVKCFQELHSAIYRLQKRNLFPYNPAALLKLLKQVEAINNKV</sequence>
<dbReference type="PANTHER" id="PTHR16057:SF1">
    <property type="entry name" value="PROTEIN LINES HOMOLOG 1"/>
    <property type="match status" value="1"/>
</dbReference>
<evidence type="ECO:0000313" key="5">
    <source>
        <dbReference type="Proteomes" id="UP000694385"/>
    </source>
</evidence>
<dbReference type="InterPro" id="IPR029415">
    <property type="entry name" value="Lines_C"/>
</dbReference>
<proteinExistence type="predicted"/>
<feature type="compositionally biased region" description="Polar residues" evidence="1">
    <location>
        <begin position="670"/>
        <end position="681"/>
    </location>
</feature>
<dbReference type="PANTHER" id="PTHR16057">
    <property type="entry name" value="WINS1, 2 PROTEIN"/>
    <property type="match status" value="1"/>
</dbReference>
<name>A0A8C5NZU0_JACJA</name>
<organism evidence="4 5">
    <name type="scientific">Jaculus jaculus</name>
    <name type="common">Lesser Egyptian jerboa</name>
    <dbReference type="NCBI Taxonomy" id="51337"/>
    <lineage>
        <taxon>Eukaryota</taxon>
        <taxon>Metazoa</taxon>
        <taxon>Chordata</taxon>
        <taxon>Craniata</taxon>
        <taxon>Vertebrata</taxon>
        <taxon>Euteleostomi</taxon>
        <taxon>Mammalia</taxon>
        <taxon>Eutheria</taxon>
        <taxon>Euarchontoglires</taxon>
        <taxon>Glires</taxon>
        <taxon>Rodentia</taxon>
        <taxon>Myomorpha</taxon>
        <taxon>Dipodoidea</taxon>
        <taxon>Dipodidae</taxon>
        <taxon>Dipodinae</taxon>
        <taxon>Jaculus</taxon>
    </lineage>
</organism>
<dbReference type="Proteomes" id="UP000694385">
    <property type="component" value="Unassembled WGS sequence"/>
</dbReference>
<accession>A0A8C5NZU0</accession>
<dbReference type="GeneTree" id="ENSGT00390000001790"/>
<evidence type="ECO:0000313" key="4">
    <source>
        <dbReference type="Ensembl" id="ENSJJAP00000012502.1"/>
    </source>
</evidence>
<dbReference type="Pfam" id="PF14694">
    <property type="entry name" value="LINES_N"/>
    <property type="match status" value="1"/>
</dbReference>
<evidence type="ECO:0000256" key="1">
    <source>
        <dbReference type="SAM" id="MobiDB-lite"/>
    </source>
</evidence>
<feature type="domain" description="Protein Lines C-terminal" evidence="3">
    <location>
        <begin position="722"/>
        <end position="758"/>
    </location>
</feature>
<protein>
    <submittedName>
        <fullName evidence="4">Lines homolog 1</fullName>
    </submittedName>
</protein>
<dbReference type="InterPro" id="IPR024875">
    <property type="entry name" value="Protein_Lines"/>
</dbReference>
<evidence type="ECO:0000259" key="3">
    <source>
        <dbReference type="Pfam" id="PF14695"/>
    </source>
</evidence>
<dbReference type="OMA" id="FYRIVKC"/>
<feature type="domain" description="Protein Lines N-terminal" evidence="2">
    <location>
        <begin position="209"/>
        <end position="557"/>
    </location>
</feature>
<gene>
    <name evidence="4" type="primary">Lins1</name>
</gene>
<dbReference type="Pfam" id="PF14695">
    <property type="entry name" value="LINES_C"/>
    <property type="match status" value="1"/>
</dbReference>
<dbReference type="AlphaFoldDB" id="A0A8C5NZU0"/>
<dbReference type="GO" id="GO:0050890">
    <property type="term" value="P:cognition"/>
    <property type="evidence" value="ECO:0007669"/>
    <property type="project" value="Ensembl"/>
</dbReference>
<dbReference type="Ensembl" id="ENSJJAT00000018986.1">
    <property type="protein sequence ID" value="ENSJJAP00000012502.1"/>
    <property type="gene ID" value="ENSJJAG00000015527.1"/>
</dbReference>
<dbReference type="InterPro" id="IPR032794">
    <property type="entry name" value="LINES_N"/>
</dbReference>
<reference evidence="4" key="1">
    <citation type="submission" date="2025-08" db="UniProtKB">
        <authorList>
            <consortium name="Ensembl"/>
        </authorList>
    </citation>
    <scope>IDENTIFICATION</scope>
</reference>